<evidence type="ECO:0000256" key="4">
    <source>
        <dbReference type="ARBA" id="ARBA00022475"/>
    </source>
</evidence>
<dbReference type="GO" id="GO:0005886">
    <property type="term" value="C:plasma membrane"/>
    <property type="evidence" value="ECO:0007669"/>
    <property type="project" value="UniProtKB-SubCell"/>
</dbReference>
<keyword evidence="3" id="KW-0813">Transport</keyword>
<evidence type="ECO:0000313" key="12">
    <source>
        <dbReference type="EMBL" id="QLC49508.1"/>
    </source>
</evidence>
<proteinExistence type="inferred from homology"/>
<feature type="transmembrane region" description="Helical" evidence="9">
    <location>
        <begin position="111"/>
        <end position="131"/>
    </location>
</feature>
<dbReference type="PANTHER" id="PTHR42922:SF1">
    <property type="entry name" value="PHOSPHATE TRANSPORT SYSTEM PERMEASE PROTEIN PSTA"/>
    <property type="match status" value="1"/>
</dbReference>
<feature type="transmembrane region" description="Helical" evidence="9">
    <location>
        <begin position="62"/>
        <end position="91"/>
    </location>
</feature>
<keyword evidence="5" id="KW-0592">Phosphate transport</keyword>
<evidence type="ECO:0000256" key="1">
    <source>
        <dbReference type="ARBA" id="ARBA00004651"/>
    </source>
</evidence>
<dbReference type="GeneID" id="55820840"/>
<dbReference type="GO" id="GO:0035435">
    <property type="term" value="P:phosphate ion transmembrane transport"/>
    <property type="evidence" value="ECO:0007669"/>
    <property type="project" value="InterPro"/>
</dbReference>
<gene>
    <name evidence="11" type="primary">pstA</name>
    <name evidence="11" type="ORF">HWN40_03520</name>
    <name evidence="12" type="ORF">HWN40_04155</name>
</gene>
<evidence type="ECO:0000259" key="10">
    <source>
        <dbReference type="PROSITE" id="PS50928"/>
    </source>
</evidence>
<dbReference type="InterPro" id="IPR035906">
    <property type="entry name" value="MetI-like_sf"/>
</dbReference>
<dbReference type="SUPFAM" id="SSF161098">
    <property type="entry name" value="MetI-like"/>
    <property type="match status" value="1"/>
</dbReference>
<dbReference type="RefSeq" id="WP_176964458.1">
    <property type="nucleotide sequence ID" value="NZ_CP058215.1"/>
</dbReference>
<dbReference type="CDD" id="cd06261">
    <property type="entry name" value="TM_PBP2"/>
    <property type="match status" value="1"/>
</dbReference>
<dbReference type="EMBL" id="CP058215">
    <property type="protein sequence ID" value="QLC49395.1"/>
    <property type="molecule type" value="Genomic_DNA"/>
</dbReference>
<dbReference type="EMBL" id="CP058215">
    <property type="protein sequence ID" value="QLC49508.1"/>
    <property type="molecule type" value="Genomic_DNA"/>
</dbReference>
<dbReference type="KEGG" id="mzi:HWN40_04155"/>
<dbReference type="InterPro" id="IPR005672">
    <property type="entry name" value="Phosphate_PstA"/>
</dbReference>
<keyword evidence="7 9" id="KW-1133">Transmembrane helix</keyword>
<name>A0A7D5E8D6_9EURY</name>
<comment type="caution">
    <text evidence="9">Lacks conserved residue(s) required for the propagation of feature annotation.</text>
</comment>
<comment type="subcellular location">
    <subcellularLocation>
        <location evidence="1 9">Cell membrane</location>
        <topology evidence="1 9">Multi-pass membrane protein</topology>
    </subcellularLocation>
</comment>
<protein>
    <recommendedName>
        <fullName evidence="9">Phosphate transport system permease protein PstA</fullName>
    </recommendedName>
</protein>
<dbReference type="Proteomes" id="UP000509594">
    <property type="component" value="Chromosome"/>
</dbReference>
<keyword evidence="13" id="KW-1185">Reference proteome</keyword>
<evidence type="ECO:0000256" key="3">
    <source>
        <dbReference type="ARBA" id="ARBA00022448"/>
    </source>
</evidence>
<keyword evidence="4 9" id="KW-1003">Cell membrane</keyword>
<keyword evidence="6 9" id="KW-0812">Transmembrane</keyword>
<feature type="transmembrane region" description="Helical" evidence="9">
    <location>
        <begin position="252"/>
        <end position="273"/>
    </location>
</feature>
<feature type="transmembrane region" description="Helical" evidence="9">
    <location>
        <begin position="9"/>
        <end position="35"/>
    </location>
</feature>
<dbReference type="GO" id="GO:0005315">
    <property type="term" value="F:phosphate transmembrane transporter activity"/>
    <property type="evidence" value="ECO:0007669"/>
    <property type="project" value="InterPro"/>
</dbReference>
<evidence type="ECO:0000256" key="6">
    <source>
        <dbReference type="ARBA" id="ARBA00022692"/>
    </source>
</evidence>
<evidence type="ECO:0000256" key="9">
    <source>
        <dbReference type="RuleBase" id="RU363043"/>
    </source>
</evidence>
<evidence type="ECO:0000256" key="7">
    <source>
        <dbReference type="ARBA" id="ARBA00022989"/>
    </source>
</evidence>
<dbReference type="PANTHER" id="PTHR42922">
    <property type="entry name" value="PHOSPHATE TRANSPORT SYSTEM PERMEASE PROTEIN PSTA"/>
    <property type="match status" value="1"/>
</dbReference>
<evidence type="ECO:0000256" key="2">
    <source>
        <dbReference type="ARBA" id="ARBA00007069"/>
    </source>
</evidence>
<evidence type="ECO:0000256" key="5">
    <source>
        <dbReference type="ARBA" id="ARBA00022592"/>
    </source>
</evidence>
<evidence type="ECO:0000256" key="8">
    <source>
        <dbReference type="ARBA" id="ARBA00023136"/>
    </source>
</evidence>
<dbReference type="Gene3D" id="1.10.3720.10">
    <property type="entry name" value="MetI-like"/>
    <property type="match status" value="1"/>
</dbReference>
<dbReference type="KEGG" id="mzi:HWN40_03520"/>
<sequence>MEIRRIEELIFRVLMILSLAIVVSSLLTVIGIILWKGLPALSLDMLTKTAEGGYYLGKGGGILNAIIGSLYLASASTILAFFLSIGIAFYLQKEYSGGTKLSNLTRLSLDILWGTPSIVYGAFGFTILMLFHMRASLLGGIIVLTLLELPIMTRSMEEVIKTVPYELKEASFSLGATRLETVQRVVAKQALPGLMTGVLIAFGRGIGDAASVLFTAGYTDRIPTSLFDATASLPLAIFFQLGTPLPQIQQKAYASAIILLIIILVINITARILSRKYARYIIK</sequence>
<accession>A0A7D5E8D6</accession>
<evidence type="ECO:0000313" key="11">
    <source>
        <dbReference type="EMBL" id="QLC49395.1"/>
    </source>
</evidence>
<dbReference type="OrthoDB" id="338493at2157"/>
<dbReference type="PROSITE" id="PS50928">
    <property type="entry name" value="ABC_TM1"/>
    <property type="match status" value="1"/>
</dbReference>
<comment type="similarity">
    <text evidence="2 9">Belongs to the binding-protein-dependent transport system permease family. CysTW subfamily.</text>
</comment>
<keyword evidence="8 9" id="KW-0472">Membrane</keyword>
<reference evidence="11 13" key="1">
    <citation type="submission" date="2020-06" db="EMBL/GenBank/DDBJ databases">
        <title>Methanolobus halotolerans sp. nov., isolated from a saline lake Tus in Siberia.</title>
        <authorList>
            <person name="Shen Y."/>
            <person name="Chen S.-C."/>
            <person name="Lai M.-C."/>
            <person name="Huang H.-H."/>
            <person name="Chiu H.-H."/>
            <person name="Tang S.-L."/>
            <person name="Rogozin D.Y."/>
            <person name="Degermendzhy A.G."/>
        </authorList>
    </citation>
    <scope>NUCLEOTIDE SEQUENCE [LARGE SCALE GENOMIC DNA]</scope>
    <source>
        <strain evidence="11 13">DSM 21339</strain>
    </source>
</reference>
<evidence type="ECO:0000313" key="13">
    <source>
        <dbReference type="Proteomes" id="UP000509594"/>
    </source>
</evidence>
<dbReference type="InterPro" id="IPR051408">
    <property type="entry name" value="Phosphate_transprt_permease"/>
</dbReference>
<dbReference type="InterPro" id="IPR000515">
    <property type="entry name" value="MetI-like"/>
</dbReference>
<feature type="domain" description="ABC transmembrane type-1" evidence="10">
    <location>
        <begin position="66"/>
        <end position="270"/>
    </location>
</feature>
<organism evidence="11 13">
    <name type="scientific">Methanolobus zinderi</name>
    <dbReference type="NCBI Taxonomy" id="536044"/>
    <lineage>
        <taxon>Archaea</taxon>
        <taxon>Methanobacteriati</taxon>
        <taxon>Methanobacteriota</taxon>
        <taxon>Stenosarchaea group</taxon>
        <taxon>Methanomicrobia</taxon>
        <taxon>Methanosarcinales</taxon>
        <taxon>Methanosarcinaceae</taxon>
        <taxon>Methanolobus</taxon>
    </lineage>
</organism>
<dbReference type="NCBIfam" id="TIGR00974">
    <property type="entry name" value="3a0107s02c"/>
    <property type="match status" value="1"/>
</dbReference>
<dbReference type="AlphaFoldDB" id="A0A7D5E8D6"/>
<dbReference type="Pfam" id="PF00528">
    <property type="entry name" value="BPD_transp_1"/>
    <property type="match status" value="1"/>
</dbReference>